<reference evidence="2" key="1">
    <citation type="submission" date="2022-05" db="EMBL/GenBank/DDBJ databases">
        <title>Complete genome sequence of toluene-degrading Gulosibacter sediminis strain ACHW.36C.</title>
        <authorList>
            <person name="Wai A.C."/>
            <person name="Lai G.K."/>
            <person name="Griffin S.D."/>
            <person name="Leung F.C."/>
        </authorList>
    </citation>
    <scope>NUCLEOTIDE SEQUENCE [LARGE SCALE GENOMIC DNA]</scope>
    <source>
        <strain evidence="2">ACHW.36C</strain>
    </source>
</reference>
<dbReference type="InterPro" id="IPR027383">
    <property type="entry name" value="Znf_put"/>
</dbReference>
<evidence type="ECO:0000313" key="2">
    <source>
        <dbReference type="EMBL" id="UQN15885.1"/>
    </source>
</evidence>
<dbReference type="EMBL" id="CP097160">
    <property type="protein sequence ID" value="UQN15885.1"/>
    <property type="molecule type" value="Genomic_DNA"/>
</dbReference>
<protein>
    <submittedName>
        <fullName evidence="2">Mycothiol system anti-sigma-R factor</fullName>
    </submittedName>
</protein>
<organism evidence="2">
    <name type="scientific">Gulosibacter sediminis</name>
    <dbReference type="NCBI Taxonomy" id="1729695"/>
    <lineage>
        <taxon>Bacteria</taxon>
        <taxon>Bacillati</taxon>
        <taxon>Actinomycetota</taxon>
        <taxon>Actinomycetes</taxon>
        <taxon>Micrococcales</taxon>
        <taxon>Microbacteriaceae</taxon>
        <taxon>Gulosibacter</taxon>
    </lineage>
</organism>
<dbReference type="Pfam" id="PF13490">
    <property type="entry name" value="zf-HC2"/>
    <property type="match status" value="1"/>
</dbReference>
<evidence type="ECO:0000259" key="1">
    <source>
        <dbReference type="Pfam" id="PF13490"/>
    </source>
</evidence>
<name>A0ABY4MZM8_9MICO</name>
<feature type="domain" description="Putative zinc-finger" evidence="1">
    <location>
        <begin position="6"/>
        <end position="39"/>
    </location>
</feature>
<dbReference type="InterPro" id="IPR024020">
    <property type="entry name" value="Anit_sigma_mycothiol_RsrA"/>
</dbReference>
<accession>A0ABY4MZM8</accession>
<dbReference type="NCBIfam" id="TIGR03988">
    <property type="entry name" value="antisig_RsrA"/>
    <property type="match status" value="1"/>
</dbReference>
<proteinExistence type="predicted"/>
<gene>
    <name evidence="2" type="primary">rsrA</name>
    <name evidence="2" type="ORF">M3M28_05400</name>
</gene>
<sequence length="80" mass="8942">MTDCGCDKARQELEEYLRQEMCTTDREAIKEHLATCEDCSGEAHVNQVITQVVRRSCNEEVAPEELRARVLSSLRGGATA</sequence>